<protein>
    <submittedName>
        <fullName evidence="1">Uncharacterized protein</fullName>
    </submittedName>
</protein>
<dbReference type="RefSeq" id="WP_106011724.1">
    <property type="nucleotide sequence ID" value="NZ_CP027226.1"/>
</dbReference>
<name>A0A2S0KL28_9FIRM</name>
<proteinExistence type="predicted"/>
<gene>
    <name evidence="1" type="ORF">C5Q98_00155</name>
</gene>
<dbReference type="KEGG" id="fsa:C5Q98_00155"/>
<reference evidence="2" key="1">
    <citation type="submission" date="2018-02" db="EMBL/GenBank/DDBJ databases">
        <authorList>
            <person name="Holder M.E."/>
            <person name="Ajami N.J."/>
            <person name="Petrosino J.F."/>
        </authorList>
    </citation>
    <scope>NUCLEOTIDE SEQUENCE [LARGE SCALE GENOMIC DNA]</scope>
    <source>
        <strain evidence="2">CCUG 47711</strain>
    </source>
</reference>
<evidence type="ECO:0000313" key="1">
    <source>
        <dbReference type="EMBL" id="AVM41736.1"/>
    </source>
</evidence>
<organism evidence="1 2">
    <name type="scientific">Fastidiosipila sanguinis</name>
    <dbReference type="NCBI Taxonomy" id="236753"/>
    <lineage>
        <taxon>Bacteria</taxon>
        <taxon>Bacillati</taxon>
        <taxon>Bacillota</taxon>
        <taxon>Clostridia</taxon>
        <taxon>Eubacteriales</taxon>
        <taxon>Oscillospiraceae</taxon>
        <taxon>Fastidiosipila</taxon>
    </lineage>
</organism>
<dbReference type="EMBL" id="CP027226">
    <property type="protein sequence ID" value="AVM41736.1"/>
    <property type="molecule type" value="Genomic_DNA"/>
</dbReference>
<keyword evidence="2" id="KW-1185">Reference proteome</keyword>
<dbReference type="Proteomes" id="UP000237947">
    <property type="component" value="Chromosome"/>
</dbReference>
<dbReference type="AlphaFoldDB" id="A0A2S0KL28"/>
<evidence type="ECO:0000313" key="2">
    <source>
        <dbReference type="Proteomes" id="UP000237947"/>
    </source>
</evidence>
<accession>A0A2S0KL28</accession>
<sequence length="206" mass="23570">MTYLNLVEKELNELKSALHAEEAVLQENEFPVEEFETYTVGDILVKMRNHYETAPNVKRTLAMQEKVKIDVLLKSIEHLEAQSEELNSADAHKTLLENIAAAKEYFEEHTRRPEYAHYADGETVGHMPKFIYLDATQAQYFNVYLAYQDYARALEAEGSSLELIPEFISVDTVSEAMFKSLIDGKSVVFNPQGDLEFLENLEAKLN</sequence>